<dbReference type="Gene3D" id="1.10.510.10">
    <property type="entry name" value="Transferase(Phosphotransferase) domain 1"/>
    <property type="match status" value="1"/>
</dbReference>
<gene>
    <name evidence="2" type="ORF">SCHPADRAFT_944286</name>
</gene>
<dbReference type="PANTHER" id="PTHR37542">
    <property type="entry name" value="HELO DOMAIN-CONTAINING PROTEIN-RELATED"/>
    <property type="match status" value="1"/>
</dbReference>
<dbReference type="GO" id="GO:0004672">
    <property type="term" value="F:protein kinase activity"/>
    <property type="evidence" value="ECO:0007669"/>
    <property type="project" value="InterPro"/>
</dbReference>
<dbReference type="OrthoDB" id="1911848at2759"/>
<dbReference type="SUPFAM" id="SSF56112">
    <property type="entry name" value="Protein kinase-like (PK-like)"/>
    <property type="match status" value="1"/>
</dbReference>
<reference evidence="2 3" key="1">
    <citation type="submission" date="2015-04" db="EMBL/GenBank/DDBJ databases">
        <title>Complete genome sequence of Schizopora paradoxa KUC8140, a cosmopolitan wood degrader in East Asia.</title>
        <authorList>
            <consortium name="DOE Joint Genome Institute"/>
            <person name="Min B."/>
            <person name="Park H."/>
            <person name="Jang Y."/>
            <person name="Kim J.-J."/>
            <person name="Kim K.H."/>
            <person name="Pangilinan J."/>
            <person name="Lipzen A."/>
            <person name="Riley R."/>
            <person name="Grigoriev I.V."/>
            <person name="Spatafora J.W."/>
            <person name="Choi I.-G."/>
        </authorList>
    </citation>
    <scope>NUCLEOTIDE SEQUENCE [LARGE SCALE GENOMIC DNA]</scope>
    <source>
        <strain evidence="2 3">KUC8140</strain>
    </source>
</reference>
<sequence>MDPLSIFGLVTSIGQSIGPIINGIRALRSYKDIDDSVIAALERSEVNGLKVQLWLDIMSDIDQATSGFSAMQLAYLRRTLNGLEVAAKSHETEVRSWLRALDLEDNNIPLGNSSPRFTSDLTLVDCKSEGSETLTVTTGSSRSRKRLSRLSKFIPFGICSSRTVDVNQSSVNEDIESRPKRQSSSSKALLSIPKKLHYLVLGEHNVKRLSSELDFWANQLFTGYMMMTTTLNLSEFNFAKKDLHPVVRFVIEAKERATSAQGGDVPVIAPDIWEKYYTKKNAYVDKNAGNKQCQVLFGHFVPKCEDSKDEVGKNLKSFRSCVYIDRGLMVGDQKEVSLALARLFSGGQDDVEVSDKQREDGVMLRCVALANDGGQCVLLFKLPSGSSPNPISLRSALLDPRGSSGGYALHPLSDRVKLAIRLATAVFVVHSLGLVHKRINPEKILLVESASGGSSESFPKRLGYPYLVAFHLSRKASDPTSYTPHSAESRSRGIYLHFRDQDVVRDHKYNMKDDIYALGVCLFEIALWKSLFVWDNEMEDYVYDDSFVALSDKVEKYKGLGVHAKARARTEEVVRVAEERIPGVLNHDFTRAVVACLKAHSNDSPFAKHPRMMELRRTSFNSDEASKVSEQDLHRIECLTYLELVLHQLQAVHRGLLDTAV</sequence>
<dbReference type="AlphaFoldDB" id="A0A0H2R9V5"/>
<evidence type="ECO:0000259" key="1">
    <source>
        <dbReference type="PROSITE" id="PS50011"/>
    </source>
</evidence>
<dbReference type="InParanoid" id="A0A0H2R9V5"/>
<dbReference type="EMBL" id="KQ086083">
    <property type="protein sequence ID" value="KLO08639.1"/>
    <property type="molecule type" value="Genomic_DNA"/>
</dbReference>
<dbReference type="PROSITE" id="PS50011">
    <property type="entry name" value="PROTEIN_KINASE_DOM"/>
    <property type="match status" value="1"/>
</dbReference>
<name>A0A0H2R9V5_9AGAM</name>
<evidence type="ECO:0000313" key="2">
    <source>
        <dbReference type="EMBL" id="KLO08639.1"/>
    </source>
</evidence>
<dbReference type="GO" id="GO:0005524">
    <property type="term" value="F:ATP binding"/>
    <property type="evidence" value="ECO:0007669"/>
    <property type="project" value="InterPro"/>
</dbReference>
<dbReference type="InterPro" id="IPR011009">
    <property type="entry name" value="Kinase-like_dom_sf"/>
</dbReference>
<protein>
    <recommendedName>
        <fullName evidence="1">Protein kinase domain-containing protein</fullName>
    </recommendedName>
</protein>
<organism evidence="2 3">
    <name type="scientific">Schizopora paradoxa</name>
    <dbReference type="NCBI Taxonomy" id="27342"/>
    <lineage>
        <taxon>Eukaryota</taxon>
        <taxon>Fungi</taxon>
        <taxon>Dikarya</taxon>
        <taxon>Basidiomycota</taxon>
        <taxon>Agaricomycotina</taxon>
        <taxon>Agaricomycetes</taxon>
        <taxon>Hymenochaetales</taxon>
        <taxon>Schizoporaceae</taxon>
        <taxon>Schizopora</taxon>
    </lineage>
</organism>
<dbReference type="STRING" id="27342.A0A0H2R9V5"/>
<keyword evidence="3" id="KW-1185">Reference proteome</keyword>
<dbReference type="InterPro" id="IPR000719">
    <property type="entry name" value="Prot_kinase_dom"/>
</dbReference>
<evidence type="ECO:0000313" key="3">
    <source>
        <dbReference type="Proteomes" id="UP000053477"/>
    </source>
</evidence>
<dbReference type="Proteomes" id="UP000053477">
    <property type="component" value="Unassembled WGS sequence"/>
</dbReference>
<proteinExistence type="predicted"/>
<dbReference type="PANTHER" id="PTHR37542:SF3">
    <property type="entry name" value="PRION-INHIBITION AND PROPAGATION HELO DOMAIN-CONTAINING PROTEIN"/>
    <property type="match status" value="1"/>
</dbReference>
<feature type="domain" description="Protein kinase" evidence="1">
    <location>
        <begin position="251"/>
        <end position="642"/>
    </location>
</feature>
<accession>A0A0H2R9V5</accession>